<name>A0A8H5BKW2_9AGAR</name>
<accession>A0A8H5BKW2</accession>
<proteinExistence type="predicted"/>
<reference evidence="1 2" key="1">
    <citation type="journal article" date="2020" name="ISME J.">
        <title>Uncovering the hidden diversity of litter-decomposition mechanisms in mushroom-forming fungi.</title>
        <authorList>
            <person name="Floudas D."/>
            <person name="Bentzer J."/>
            <person name="Ahren D."/>
            <person name="Johansson T."/>
            <person name="Persson P."/>
            <person name="Tunlid A."/>
        </authorList>
    </citation>
    <scope>NUCLEOTIDE SEQUENCE [LARGE SCALE GENOMIC DNA]</scope>
    <source>
        <strain evidence="1 2">CBS 175.51</strain>
    </source>
</reference>
<dbReference type="EMBL" id="JAACJK010000165">
    <property type="protein sequence ID" value="KAF5324037.1"/>
    <property type="molecule type" value="Genomic_DNA"/>
</dbReference>
<evidence type="ECO:0000313" key="1">
    <source>
        <dbReference type="EMBL" id="KAF5324037.1"/>
    </source>
</evidence>
<sequence>MSSSLSTNIVVGRKQWGRRIKRGHHRDRGKTSRSADLLLVVPVCVAELASTCNQREGVEFRSEAVRPCPKAEPGELDAARACLSPTTTRYPLHVQSVIPTFSAMPGIQATPLRPLRD</sequence>
<evidence type="ECO:0000313" key="2">
    <source>
        <dbReference type="Proteomes" id="UP000541558"/>
    </source>
</evidence>
<organism evidence="1 2">
    <name type="scientific">Ephemerocybe angulata</name>
    <dbReference type="NCBI Taxonomy" id="980116"/>
    <lineage>
        <taxon>Eukaryota</taxon>
        <taxon>Fungi</taxon>
        <taxon>Dikarya</taxon>
        <taxon>Basidiomycota</taxon>
        <taxon>Agaricomycotina</taxon>
        <taxon>Agaricomycetes</taxon>
        <taxon>Agaricomycetidae</taxon>
        <taxon>Agaricales</taxon>
        <taxon>Agaricineae</taxon>
        <taxon>Psathyrellaceae</taxon>
        <taxon>Ephemerocybe</taxon>
    </lineage>
</organism>
<comment type="caution">
    <text evidence="1">The sequence shown here is derived from an EMBL/GenBank/DDBJ whole genome shotgun (WGS) entry which is preliminary data.</text>
</comment>
<dbReference type="OrthoDB" id="10642163at2759"/>
<gene>
    <name evidence="1" type="ORF">D9611_008301</name>
</gene>
<dbReference type="AlphaFoldDB" id="A0A8H5BKW2"/>
<keyword evidence="2" id="KW-1185">Reference proteome</keyword>
<dbReference type="Proteomes" id="UP000541558">
    <property type="component" value="Unassembled WGS sequence"/>
</dbReference>
<protein>
    <submittedName>
        <fullName evidence="1">Uncharacterized protein</fullName>
    </submittedName>
</protein>